<keyword evidence="3" id="KW-1185">Reference proteome</keyword>
<gene>
    <name evidence="2" type="ORF">MCHLO_02683</name>
</gene>
<organism evidence="2 3">
    <name type="scientific">Mycena chlorophos</name>
    <name type="common">Agaric fungus</name>
    <name type="synonym">Agaricus chlorophos</name>
    <dbReference type="NCBI Taxonomy" id="658473"/>
    <lineage>
        <taxon>Eukaryota</taxon>
        <taxon>Fungi</taxon>
        <taxon>Dikarya</taxon>
        <taxon>Basidiomycota</taxon>
        <taxon>Agaricomycotina</taxon>
        <taxon>Agaricomycetes</taxon>
        <taxon>Agaricomycetidae</taxon>
        <taxon>Agaricales</taxon>
        <taxon>Marasmiineae</taxon>
        <taxon>Mycenaceae</taxon>
        <taxon>Mycena</taxon>
    </lineage>
</organism>
<feature type="non-terminal residue" evidence="2">
    <location>
        <position position="181"/>
    </location>
</feature>
<evidence type="ECO:0000313" key="2">
    <source>
        <dbReference type="EMBL" id="GAT45090.1"/>
    </source>
</evidence>
<feature type="region of interest" description="Disordered" evidence="1">
    <location>
        <begin position="130"/>
        <end position="156"/>
    </location>
</feature>
<dbReference type="Proteomes" id="UP000815677">
    <property type="component" value="Unassembled WGS sequence"/>
</dbReference>
<sequence length="181" mass="18947">MENLSPEELNNVLNVFNLLRNAAGAPAMASAAAAPGPAPPVAGFQAVGPPPVANENARTSASGTAGNVNRPAPVMQLYQSARPQNTNTVTVPPAYQPFLGLQSLGPSTTDLNTTNANNARMSSAARNLPRGPALVQRRGRPRGPARTRPTRAPQRMRPEDCLIADAETPTVRGLVLVYPAK</sequence>
<evidence type="ECO:0000313" key="3">
    <source>
        <dbReference type="Proteomes" id="UP000815677"/>
    </source>
</evidence>
<protein>
    <submittedName>
        <fullName evidence="2">Uncharacterized protein</fullName>
    </submittedName>
</protein>
<name>A0ABQ0L2G5_MYCCL</name>
<feature type="compositionally biased region" description="Basic residues" evidence="1">
    <location>
        <begin position="137"/>
        <end position="149"/>
    </location>
</feature>
<dbReference type="EMBL" id="DF840758">
    <property type="protein sequence ID" value="GAT45090.1"/>
    <property type="molecule type" value="Genomic_DNA"/>
</dbReference>
<proteinExistence type="predicted"/>
<accession>A0ABQ0L2G5</accession>
<evidence type="ECO:0000256" key="1">
    <source>
        <dbReference type="SAM" id="MobiDB-lite"/>
    </source>
</evidence>
<reference evidence="2" key="1">
    <citation type="submission" date="2014-09" db="EMBL/GenBank/DDBJ databases">
        <title>Genome sequence of the luminous mushroom Mycena chlorophos for searching fungal bioluminescence genes.</title>
        <authorList>
            <person name="Tanaka Y."/>
            <person name="Kasuga D."/>
            <person name="Oba Y."/>
            <person name="Hase S."/>
            <person name="Sato K."/>
            <person name="Oba Y."/>
            <person name="Sakakibara Y."/>
        </authorList>
    </citation>
    <scope>NUCLEOTIDE SEQUENCE</scope>
</reference>